<dbReference type="GeneID" id="105058639"/>
<keyword evidence="4" id="KW-0547">Nucleotide-binding</keyword>
<dbReference type="Pfam" id="PF18052">
    <property type="entry name" value="Rx_N"/>
    <property type="match status" value="1"/>
</dbReference>
<dbReference type="Gene3D" id="3.80.10.10">
    <property type="entry name" value="Ribonuclease Inhibitor"/>
    <property type="match status" value="3"/>
</dbReference>
<dbReference type="InterPro" id="IPR042197">
    <property type="entry name" value="Apaf_helical"/>
</dbReference>
<sequence length="1319" mass="147724">MHFSSLVVLEEQMISEGMSKSILSPILKSAAKQAAALLVEEIKLQLNVKAEIENLKERLILIQAFLDDAELKQQQNKKIKVWVGNLQDIAYDAEDVLDEVATEASRMKLMGSRMDWIGQVSDFFLSCFTCSIISSCLFHRGTAIRIKKIGEKLDEIEKRGIGLGIQQSMVCGSPSDDTRPYRETSSSVELGVVGRTTEIEKLVNLLLSPGSGDATASETVSPIFSAISIAGMGGLGKTTLAQVVFNHQEVTGHFERRIWAHVSHRLDEIRLLGDMIESVAGFRPYLKTLDSLQSRLAQELNNKRSLIVLDDVWDEQQRLWQVLFQPLNCGLRGSKVIMTTRNRSALSENVPTTQIILEPMSDKECWSIFRKIAFAGASPSDCNPLEKIGKEIANKAQGMPLAAKALGDTARSFGLSNRRRWSNLSETEISQLREENGVNVISVLRLSYEQLDAPLKQCFAYCAVFPKGYVFDKTRLIKIWMALGFIKVQGTERMEDIGSDYFEALLSRSFFQSSQRGGFMMHDSMHDLAQSVSRDEYFSLKDRSSLPFPRNVRHLSLSTVSPELLRYLHRLPKLRSLIFLNPDESLSVHDLQKLFKMLRNLRVLDLSRIAKPSDSAHGFWSCIFPSHLCGICSNNFPDSICSLSHLRYLHIFAHNIVRLPESLSKLHNLQNLRLEDSWKLHTLPNGVTNLINLRHLEVDGGDKVYEIAGIGKLTSLQKLKKFRISGETGREIGQLKDLNELQGKLSISGLENVASGNEAGEVKLHEKHYIDGLNLEWCSRRLDMIESKLDEEILEGLRPPTDLKELTIKNYGGVRSPQWMLDQSLVSLRFVRLDGCRNWEVLPPLGQLQSLEVLEMETMDGGHKSGNFQFYGDEVYSGTLFPRLKRLRIWSSQVMSQFPPLPFTLAQVSIDTLTITIKLDLSDRSNTTVSPSSNSLKVSYCTQETINQVREKLIPYHLCALNELTISNCPRMFSLPTDTFRHLVNLRKLTVISCQNLKQLPVLPPTLVELKLSEVGLSILPDISEYPTNGLTSSTDISSSAAAAATSLSILEISGCPYLKSLDKGLLTKNLKALKKLIIHGCDDLESLSREGFQGLISLLYLDISDCPKLRQLPPLPLVLKYLGLSNVGLLALPKFWAFGEARSSSSLSPSSSSGPSLAKLDISDCHELTSLCQGLLGQDLRSLEEMLICRCSRLVSLPGFRGFSSLKLLTVAHCSNLVSLPWDTLPVSLKVLEIGDCPLLMDQYQQEGCANWPNISSPQIREFNGRWRREKRSLRTVVEIVIQKHKEARKSQSWKNRILGKILRDTFGSACASHQNRG</sequence>
<dbReference type="InterPro" id="IPR027417">
    <property type="entry name" value="P-loop_NTPase"/>
</dbReference>
<keyword evidence="5" id="KW-0611">Plant defense</keyword>
<dbReference type="GO" id="GO:0002758">
    <property type="term" value="P:innate immune response-activating signaling pathway"/>
    <property type="evidence" value="ECO:0007669"/>
    <property type="project" value="UniProtKB-ARBA"/>
</dbReference>
<keyword evidence="6" id="KW-0067">ATP-binding</keyword>
<dbReference type="SUPFAM" id="SSF52540">
    <property type="entry name" value="P-loop containing nucleoside triphosphate hydrolases"/>
    <property type="match status" value="1"/>
</dbReference>
<dbReference type="KEGG" id="egu:105058639"/>
<dbReference type="GO" id="GO:0005524">
    <property type="term" value="F:ATP binding"/>
    <property type="evidence" value="ECO:0007669"/>
    <property type="project" value="UniProtKB-KW"/>
</dbReference>
<dbReference type="Proteomes" id="UP000504607">
    <property type="component" value="Chromosome 15"/>
</dbReference>
<dbReference type="InterPro" id="IPR032675">
    <property type="entry name" value="LRR_dom_sf"/>
</dbReference>
<dbReference type="FunFam" id="1.10.10.10:FF:000322">
    <property type="entry name" value="Probable disease resistance protein At1g63360"/>
    <property type="match status" value="1"/>
</dbReference>
<comment type="similarity">
    <text evidence="1">Belongs to the disease resistance NB-LRR family.</text>
</comment>
<accession>A0A6I9SAN1</accession>
<dbReference type="SUPFAM" id="SSF52058">
    <property type="entry name" value="L domain-like"/>
    <property type="match status" value="2"/>
</dbReference>
<evidence type="ECO:0000256" key="6">
    <source>
        <dbReference type="ARBA" id="ARBA00022840"/>
    </source>
</evidence>
<evidence type="ECO:0000256" key="2">
    <source>
        <dbReference type="ARBA" id="ARBA00022614"/>
    </source>
</evidence>
<organism evidence="8 9">
    <name type="scientific">Elaeis guineensis var. tenera</name>
    <name type="common">Oil palm</name>
    <dbReference type="NCBI Taxonomy" id="51953"/>
    <lineage>
        <taxon>Eukaryota</taxon>
        <taxon>Viridiplantae</taxon>
        <taxon>Streptophyta</taxon>
        <taxon>Embryophyta</taxon>
        <taxon>Tracheophyta</taxon>
        <taxon>Spermatophyta</taxon>
        <taxon>Magnoliopsida</taxon>
        <taxon>Liliopsida</taxon>
        <taxon>Arecaceae</taxon>
        <taxon>Arecoideae</taxon>
        <taxon>Cocoseae</taxon>
        <taxon>Elaeidinae</taxon>
        <taxon>Elaeis</taxon>
    </lineage>
</organism>
<dbReference type="Gene3D" id="1.20.5.4130">
    <property type="match status" value="1"/>
</dbReference>
<dbReference type="GO" id="GO:0009626">
    <property type="term" value="P:plant-type hypersensitive response"/>
    <property type="evidence" value="ECO:0007669"/>
    <property type="project" value="UniProtKB-ARBA"/>
</dbReference>
<gene>
    <name evidence="9" type="primary">LOC105058639</name>
</gene>
<keyword evidence="8" id="KW-1185">Reference proteome</keyword>
<dbReference type="Gene3D" id="1.10.10.10">
    <property type="entry name" value="Winged helix-like DNA-binding domain superfamily/Winged helix DNA-binding domain"/>
    <property type="match status" value="1"/>
</dbReference>
<evidence type="ECO:0000256" key="5">
    <source>
        <dbReference type="ARBA" id="ARBA00022821"/>
    </source>
</evidence>
<dbReference type="InterPro" id="IPR038005">
    <property type="entry name" value="RX-like_CC"/>
</dbReference>
<reference evidence="9" key="1">
    <citation type="submission" date="2025-08" db="UniProtKB">
        <authorList>
            <consortium name="RefSeq"/>
        </authorList>
    </citation>
    <scope>IDENTIFICATION</scope>
</reference>
<dbReference type="PRINTS" id="PR00364">
    <property type="entry name" value="DISEASERSIST"/>
</dbReference>
<dbReference type="PANTHER" id="PTHR36766:SF40">
    <property type="entry name" value="DISEASE RESISTANCE PROTEIN RGA3"/>
    <property type="match status" value="1"/>
</dbReference>
<keyword evidence="2" id="KW-0433">Leucine-rich repeat</keyword>
<keyword evidence="3" id="KW-0677">Repeat</keyword>
<evidence type="ECO:0000256" key="4">
    <source>
        <dbReference type="ARBA" id="ARBA00022741"/>
    </source>
</evidence>
<evidence type="ECO:0000256" key="3">
    <source>
        <dbReference type="ARBA" id="ARBA00022737"/>
    </source>
</evidence>
<dbReference type="CDD" id="cd14798">
    <property type="entry name" value="RX-CC_like"/>
    <property type="match status" value="1"/>
</dbReference>
<dbReference type="Pfam" id="PF25019">
    <property type="entry name" value="LRR_R13L1-DRL21"/>
    <property type="match status" value="1"/>
</dbReference>
<dbReference type="InParanoid" id="A0A6I9SAN1"/>
<dbReference type="InterPro" id="IPR041118">
    <property type="entry name" value="Rx_N"/>
</dbReference>
<dbReference type="InterPro" id="IPR056789">
    <property type="entry name" value="LRR_R13L1-DRL21"/>
</dbReference>
<evidence type="ECO:0000313" key="9">
    <source>
        <dbReference type="RefSeq" id="XP_010939921.1"/>
    </source>
</evidence>
<dbReference type="RefSeq" id="XP_010939921.1">
    <property type="nucleotide sequence ID" value="XM_010941619.3"/>
</dbReference>
<dbReference type="InterPro" id="IPR002182">
    <property type="entry name" value="NB-ARC"/>
</dbReference>
<dbReference type="Pfam" id="PF00931">
    <property type="entry name" value="NB-ARC"/>
    <property type="match status" value="1"/>
</dbReference>
<feature type="domain" description="C2H2-type" evidence="7">
    <location>
        <begin position="629"/>
        <end position="650"/>
    </location>
</feature>
<dbReference type="Gene3D" id="1.10.8.430">
    <property type="entry name" value="Helical domain of apoptotic protease-activating factors"/>
    <property type="match status" value="1"/>
</dbReference>
<protein>
    <submittedName>
        <fullName evidence="9">Disease resistance protein RGA1</fullName>
    </submittedName>
</protein>
<dbReference type="InterPro" id="IPR036388">
    <property type="entry name" value="WH-like_DNA-bd_sf"/>
</dbReference>
<dbReference type="Pfam" id="PF23559">
    <property type="entry name" value="WHD_DRP"/>
    <property type="match status" value="1"/>
</dbReference>
<name>A0A6I9SAN1_ELAGV</name>
<dbReference type="OrthoDB" id="691197at2759"/>
<dbReference type="PANTHER" id="PTHR36766">
    <property type="entry name" value="PLANT BROAD-SPECTRUM MILDEW RESISTANCE PROTEIN RPW8"/>
    <property type="match status" value="1"/>
</dbReference>
<dbReference type="Gene3D" id="3.40.50.300">
    <property type="entry name" value="P-loop containing nucleotide triphosphate hydrolases"/>
    <property type="match status" value="1"/>
</dbReference>
<dbReference type="GO" id="GO:0043531">
    <property type="term" value="F:ADP binding"/>
    <property type="evidence" value="ECO:0007669"/>
    <property type="project" value="InterPro"/>
</dbReference>
<proteinExistence type="inferred from homology"/>
<dbReference type="GO" id="GO:0042742">
    <property type="term" value="P:defense response to bacterium"/>
    <property type="evidence" value="ECO:0007669"/>
    <property type="project" value="UniProtKB-ARBA"/>
</dbReference>
<dbReference type="InterPro" id="IPR058922">
    <property type="entry name" value="WHD_DRP"/>
</dbReference>
<evidence type="ECO:0000256" key="1">
    <source>
        <dbReference type="ARBA" id="ARBA00008894"/>
    </source>
</evidence>
<evidence type="ECO:0000259" key="7">
    <source>
        <dbReference type="PROSITE" id="PS00028"/>
    </source>
</evidence>
<dbReference type="PROSITE" id="PS00028">
    <property type="entry name" value="ZINC_FINGER_C2H2_1"/>
    <property type="match status" value="1"/>
</dbReference>
<dbReference type="InterPro" id="IPR013087">
    <property type="entry name" value="Znf_C2H2_type"/>
</dbReference>
<evidence type="ECO:0000313" key="8">
    <source>
        <dbReference type="Proteomes" id="UP000504607"/>
    </source>
</evidence>